<comment type="similarity">
    <text evidence="1">To bacterial alkanal monooxygenase alpha and beta chains.</text>
</comment>
<dbReference type="InterPro" id="IPR019949">
    <property type="entry name" value="CmoO-like"/>
</dbReference>
<dbReference type="InterPro" id="IPR050766">
    <property type="entry name" value="Bact_Lucif_Oxidored"/>
</dbReference>
<organism evidence="3 4">
    <name type="scientific">Glycomyces endophyticus</name>
    <dbReference type="NCBI Taxonomy" id="480996"/>
    <lineage>
        <taxon>Bacteria</taxon>
        <taxon>Bacillati</taxon>
        <taxon>Actinomycetota</taxon>
        <taxon>Actinomycetes</taxon>
        <taxon>Glycomycetales</taxon>
        <taxon>Glycomycetaceae</taxon>
        <taxon>Glycomyces</taxon>
    </lineage>
</organism>
<accession>A0ABN2GMA1</accession>
<evidence type="ECO:0000313" key="3">
    <source>
        <dbReference type="EMBL" id="GAA1673513.1"/>
    </source>
</evidence>
<dbReference type="Gene3D" id="3.20.20.30">
    <property type="entry name" value="Luciferase-like domain"/>
    <property type="match status" value="1"/>
</dbReference>
<gene>
    <name evidence="3" type="ORF">GCM10009830_19780</name>
</gene>
<dbReference type="PANTHER" id="PTHR30137:SF6">
    <property type="entry name" value="LUCIFERASE-LIKE MONOOXYGENASE"/>
    <property type="match status" value="1"/>
</dbReference>
<dbReference type="InterPro" id="IPR011251">
    <property type="entry name" value="Luciferase-like_dom"/>
</dbReference>
<keyword evidence="4" id="KW-1185">Reference proteome</keyword>
<evidence type="ECO:0000256" key="1">
    <source>
        <dbReference type="ARBA" id="ARBA00007789"/>
    </source>
</evidence>
<comment type="caution">
    <text evidence="3">The sequence shown here is derived from an EMBL/GenBank/DDBJ whole genome shotgun (WGS) entry which is preliminary data.</text>
</comment>
<dbReference type="SUPFAM" id="SSF51679">
    <property type="entry name" value="Bacterial luciferase-like"/>
    <property type="match status" value="1"/>
</dbReference>
<dbReference type="NCBIfam" id="TIGR03558">
    <property type="entry name" value="oxido_grp_1"/>
    <property type="match status" value="1"/>
</dbReference>
<protein>
    <submittedName>
        <fullName evidence="3">LLM class flavin-dependent oxidoreductase</fullName>
    </submittedName>
</protein>
<dbReference type="Proteomes" id="UP001499851">
    <property type="component" value="Unassembled WGS sequence"/>
</dbReference>
<evidence type="ECO:0000313" key="4">
    <source>
        <dbReference type="Proteomes" id="UP001499851"/>
    </source>
</evidence>
<dbReference type="InterPro" id="IPR036661">
    <property type="entry name" value="Luciferase-like_sf"/>
</dbReference>
<feature type="domain" description="Luciferase-like" evidence="2">
    <location>
        <begin position="18"/>
        <end position="307"/>
    </location>
</feature>
<dbReference type="EMBL" id="BAAAQF010000005">
    <property type="protein sequence ID" value="GAA1673513.1"/>
    <property type="molecule type" value="Genomic_DNA"/>
</dbReference>
<dbReference type="Pfam" id="PF00296">
    <property type="entry name" value="Bac_luciferase"/>
    <property type="match status" value="1"/>
</dbReference>
<evidence type="ECO:0000259" key="2">
    <source>
        <dbReference type="Pfam" id="PF00296"/>
    </source>
</evidence>
<dbReference type="RefSeq" id="WP_344485175.1">
    <property type="nucleotide sequence ID" value="NZ_BAAAQF010000005.1"/>
</dbReference>
<name>A0ABN2GMA1_9ACTN</name>
<reference evidence="3 4" key="1">
    <citation type="journal article" date="2019" name="Int. J. Syst. Evol. Microbiol.">
        <title>The Global Catalogue of Microorganisms (GCM) 10K type strain sequencing project: providing services to taxonomists for standard genome sequencing and annotation.</title>
        <authorList>
            <consortium name="The Broad Institute Genomics Platform"/>
            <consortium name="The Broad Institute Genome Sequencing Center for Infectious Disease"/>
            <person name="Wu L."/>
            <person name="Ma J."/>
        </authorList>
    </citation>
    <scope>NUCLEOTIDE SEQUENCE [LARGE SCALE GENOMIC DNA]</scope>
    <source>
        <strain evidence="3 4">JCM 16001</strain>
    </source>
</reference>
<dbReference type="PANTHER" id="PTHR30137">
    <property type="entry name" value="LUCIFERASE-LIKE MONOOXYGENASE"/>
    <property type="match status" value="1"/>
</dbReference>
<sequence length="337" mass="36223">MRTPPRPVRLSLLDRAVIAEGETAAETLREVVSHAKQAEALGFHRYWVAEHHSVPGIAGSVPTVLAAAVAAATDRIRVGTGGVMLPNHRPLVVAEQFGVLESLFEGRIDMGLGRTLGFVPAVRAALGRDLDDGDDFDDLLTELLGYFTGEQRFHPGVHARPGEGLRPEPFVLAVGSGGEYAARHGVGLVIAASKDLAATRAKIDDYRLGFRPSVWRSEPYVLVAQTVAVAATREAAEDLLLPEYWSTALSRTKGEFPPLRPPAEIRAAAKTHRESMYLEQALAGAVYGTADEVAPRLADLVEATGADELLIGTTSYDRKALFDSHRRLAELSGLASH</sequence>
<proteinExistence type="predicted"/>